<evidence type="ECO:0000256" key="5">
    <source>
        <dbReference type="ARBA" id="ARBA00022679"/>
    </source>
</evidence>
<evidence type="ECO:0000256" key="14">
    <source>
        <dbReference type="ARBA" id="ARBA00023170"/>
    </source>
</evidence>
<dbReference type="GO" id="GO:0005886">
    <property type="term" value="C:plasma membrane"/>
    <property type="evidence" value="ECO:0007669"/>
    <property type="project" value="TreeGrafter"/>
</dbReference>
<dbReference type="InterPro" id="IPR026960">
    <property type="entry name" value="RVT-Znf"/>
</dbReference>
<feature type="region of interest" description="Disordered" evidence="18">
    <location>
        <begin position="50"/>
        <end position="84"/>
    </location>
</feature>
<dbReference type="CDD" id="cd14066">
    <property type="entry name" value="STKc_IRAK"/>
    <property type="match status" value="1"/>
</dbReference>
<keyword evidence="14 21" id="KW-0675">Receptor</keyword>
<dbReference type="Gene3D" id="1.10.510.10">
    <property type="entry name" value="Transferase(Phosphotransferase) domain 1"/>
    <property type="match status" value="1"/>
</dbReference>
<keyword evidence="22" id="KW-1185">Reference proteome</keyword>
<protein>
    <recommendedName>
        <fullName evidence="2">non-specific serine/threonine protein kinase</fullName>
        <ecNumber evidence="2">2.7.11.1</ecNumber>
    </recommendedName>
</protein>
<feature type="compositionally biased region" description="Polar residues" evidence="18">
    <location>
        <begin position="50"/>
        <end position="64"/>
    </location>
</feature>
<feature type="compositionally biased region" description="Basic and acidic residues" evidence="18">
    <location>
        <begin position="65"/>
        <end position="75"/>
    </location>
</feature>
<dbReference type="EMBL" id="JAAIUW010000004">
    <property type="protein sequence ID" value="KAF7834643.1"/>
    <property type="molecule type" value="Genomic_DNA"/>
</dbReference>
<evidence type="ECO:0000313" key="21">
    <source>
        <dbReference type="EMBL" id="KAF7834643.1"/>
    </source>
</evidence>
<gene>
    <name evidence="21" type="ORF">G2W53_009502</name>
</gene>
<comment type="caution">
    <text evidence="21">The sequence shown here is derived from an EMBL/GenBank/DDBJ whole genome shotgun (WGS) entry which is preliminary data.</text>
</comment>
<evidence type="ECO:0000256" key="7">
    <source>
        <dbReference type="ARBA" id="ARBA00022729"/>
    </source>
</evidence>
<dbReference type="SMART" id="SM00220">
    <property type="entry name" value="S_TKc"/>
    <property type="match status" value="1"/>
</dbReference>
<comment type="catalytic activity">
    <reaction evidence="17">
        <text>L-seryl-[protein] + ATP = O-phospho-L-seryl-[protein] + ADP + H(+)</text>
        <dbReference type="Rhea" id="RHEA:17989"/>
        <dbReference type="Rhea" id="RHEA-COMP:9863"/>
        <dbReference type="Rhea" id="RHEA-COMP:11604"/>
        <dbReference type="ChEBI" id="CHEBI:15378"/>
        <dbReference type="ChEBI" id="CHEBI:29999"/>
        <dbReference type="ChEBI" id="CHEBI:30616"/>
        <dbReference type="ChEBI" id="CHEBI:83421"/>
        <dbReference type="ChEBI" id="CHEBI:456216"/>
        <dbReference type="EC" id="2.7.11.1"/>
    </reaction>
</comment>
<dbReference type="FunFam" id="1.10.510.10:FF:000044">
    <property type="entry name" value="Putative LRR receptor-like serine/threonine-protein kinase"/>
    <property type="match status" value="1"/>
</dbReference>
<dbReference type="PROSITE" id="PS50011">
    <property type="entry name" value="PROTEIN_KINASE_DOM"/>
    <property type="match status" value="1"/>
</dbReference>
<keyword evidence="8" id="KW-0677">Repeat</keyword>
<evidence type="ECO:0000256" key="10">
    <source>
        <dbReference type="ARBA" id="ARBA00022777"/>
    </source>
</evidence>
<evidence type="ECO:0000256" key="9">
    <source>
        <dbReference type="ARBA" id="ARBA00022741"/>
    </source>
</evidence>
<evidence type="ECO:0000256" key="6">
    <source>
        <dbReference type="ARBA" id="ARBA00022692"/>
    </source>
</evidence>
<reference evidence="21" key="1">
    <citation type="submission" date="2020-09" db="EMBL/GenBank/DDBJ databases">
        <title>Genome-Enabled Discovery of Anthraquinone Biosynthesis in Senna tora.</title>
        <authorList>
            <person name="Kang S.-H."/>
            <person name="Pandey R.P."/>
            <person name="Lee C.-M."/>
            <person name="Sim J.-S."/>
            <person name="Jeong J.-T."/>
            <person name="Choi B.-S."/>
            <person name="Jung M."/>
            <person name="Ginzburg D."/>
            <person name="Zhao K."/>
            <person name="Won S.Y."/>
            <person name="Oh T.-J."/>
            <person name="Yu Y."/>
            <person name="Kim N.-H."/>
            <person name="Lee O.R."/>
            <person name="Lee T.-H."/>
            <person name="Bashyal P."/>
            <person name="Kim T.-S."/>
            <person name="Lee W.-H."/>
            <person name="Kawkins C."/>
            <person name="Kim C.-K."/>
            <person name="Kim J.S."/>
            <person name="Ahn B.O."/>
            <person name="Rhee S.Y."/>
            <person name="Sohng J.K."/>
        </authorList>
    </citation>
    <scope>NUCLEOTIDE SEQUENCE</scope>
    <source>
        <tissue evidence="21">Leaf</tissue>
    </source>
</reference>
<evidence type="ECO:0000256" key="12">
    <source>
        <dbReference type="ARBA" id="ARBA00022989"/>
    </source>
</evidence>
<comment type="catalytic activity">
    <reaction evidence="16">
        <text>L-threonyl-[protein] + ATP = O-phospho-L-threonyl-[protein] + ADP + H(+)</text>
        <dbReference type="Rhea" id="RHEA:46608"/>
        <dbReference type="Rhea" id="RHEA-COMP:11060"/>
        <dbReference type="Rhea" id="RHEA-COMP:11605"/>
        <dbReference type="ChEBI" id="CHEBI:15378"/>
        <dbReference type="ChEBI" id="CHEBI:30013"/>
        <dbReference type="ChEBI" id="CHEBI:30616"/>
        <dbReference type="ChEBI" id="CHEBI:61977"/>
        <dbReference type="ChEBI" id="CHEBI:456216"/>
        <dbReference type="EC" id="2.7.11.1"/>
    </reaction>
</comment>
<keyword evidence="15" id="KW-0325">Glycoprotein</keyword>
<evidence type="ECO:0000256" key="16">
    <source>
        <dbReference type="ARBA" id="ARBA00047899"/>
    </source>
</evidence>
<sequence>MDISQRIEERNEVVDCMREEKLKNALKPIQLPKWNSGPFKPNFTKAITTPFNWTQPNAAPTTKTSEVKGSTDKKGSVATTSSSKKNYRRLIDEEMKRKRELGECFTCDEKWSPTHQCKNKRINLIILSELEDEEDDRDECPAKIEEEKDGKLAGTLMSLSVNSAVGITRGRTMKLVGKIRGNEIIIMIDSGATHNFISTELVKKLGLEVEKTRACRVTLGDGYSLQQEDYNFGIKCGGGPITSSKGITYEMDNATLGPATYCVTDTKRWAFFGTVDTELFQTARLSASSLRYYGLGLENGDYNITLQFAEITFPDSSTTWKRLTRRVFDIYVQGNRVLKDFDIQKKAGGSSFKAVQEVFRVKVSENHVVIHLFWAGKGTCCIPSQGTYGPLISAISVVPDFIPTVSNEPPTTTDKKNRTGLIVGIVVGVGVVSFFSVAVFCIIRRRKHCVDGEEEFLGIDAKPYIFSYSELKNATSDFNPGNKLGEGGFGPVYKGTLNDGRLIAVKQLSVASHQGKNQFIAEITTISAVQHRNLVKLHGCCIEGTKRLLVYEYLENKSLDQALFGNCYTLKWLTRYDICMGVARGLAYLHEESQPRIVHRDIKASNILLDHELVPKISDFGLAKLYEDNKTHISTRVAGTIGYLAPEYAMRGHLTEKADVFSFGVVALEIVSGRPNSDPSLEGEKMYLLEWDPQAWHLHENNRVVELVDPRLSSDFNEEQVRRIVGISLLCTQTSPSLRPSMSCVVAMLSGDIEVSTVTSRPGYLTDWKFDDVTSFITGFATKGSDTSQYNSSASTSIVGGATQSPSRPILQHSLSEGRSDTRNLSHTCPVFFKCILFSIVMILARKHQVLSYCHNGRRKRNKIEARMNNAIDYFHDLYSDDDKDALWARVLRGKYHCGGDDLIPQMKCSSNSSRLWKAVVRNWDHVNDGMEWRVGNGASINFWTDCWVPNYNRLCDIVTDPIPSDDILSAKVSKYVTPSGEWNLNQFQFLIPDHARLKIAAILPPSDGNGQDKLAWKFSKDEGLGMNEGVEDKFWRKVWHLKVPQRVKSFIWLCGHNKLLTNFERVKCCMTDFSMCTGCNSGSEDALHALRDSPRVKPCHWPFFFSYKGTFIAG</sequence>
<keyword evidence="7" id="KW-0732">Signal</keyword>
<keyword evidence="4" id="KW-0597">Phosphoprotein</keyword>
<name>A0A834WZ37_9FABA</name>
<dbReference type="PANTHER" id="PTHR48006">
    <property type="entry name" value="LEUCINE-RICH REPEAT-CONTAINING PROTEIN DDB_G0281931-RELATED"/>
    <property type="match status" value="1"/>
</dbReference>
<dbReference type="Gene3D" id="2.60.120.430">
    <property type="entry name" value="Galactose-binding lectin"/>
    <property type="match status" value="1"/>
</dbReference>
<dbReference type="FunFam" id="3.30.200.20:FF:000140">
    <property type="entry name" value="Leucine-rich repeat receptor-like protein kinase"/>
    <property type="match status" value="1"/>
</dbReference>
<evidence type="ECO:0000256" key="3">
    <source>
        <dbReference type="ARBA" id="ARBA00022527"/>
    </source>
</evidence>
<dbReference type="SUPFAM" id="SSF56112">
    <property type="entry name" value="Protein kinase-like (PK-like)"/>
    <property type="match status" value="1"/>
</dbReference>
<keyword evidence="11" id="KW-0067">ATP-binding</keyword>
<evidence type="ECO:0000256" key="1">
    <source>
        <dbReference type="ARBA" id="ARBA00004479"/>
    </source>
</evidence>
<keyword evidence="13 19" id="KW-0472">Membrane</keyword>
<dbReference type="Gene3D" id="3.30.200.20">
    <property type="entry name" value="Phosphorylase Kinase, domain 1"/>
    <property type="match status" value="1"/>
</dbReference>
<comment type="subcellular location">
    <subcellularLocation>
        <location evidence="1">Membrane</location>
        <topology evidence="1">Single-pass type I membrane protein</topology>
    </subcellularLocation>
</comment>
<keyword evidence="12 19" id="KW-1133">Transmembrane helix</keyword>
<keyword evidence="9" id="KW-0547">Nucleotide-binding</keyword>
<keyword evidence="10 21" id="KW-0418">Kinase</keyword>
<evidence type="ECO:0000256" key="13">
    <source>
        <dbReference type="ARBA" id="ARBA00023136"/>
    </source>
</evidence>
<proteinExistence type="predicted"/>
<dbReference type="Pfam" id="PF13650">
    <property type="entry name" value="Asp_protease_2"/>
    <property type="match status" value="1"/>
</dbReference>
<dbReference type="EC" id="2.7.11.1" evidence="2"/>
<feature type="domain" description="Protein kinase" evidence="20">
    <location>
        <begin position="478"/>
        <end position="755"/>
    </location>
</feature>
<dbReference type="Pfam" id="PF11721">
    <property type="entry name" value="Malectin"/>
    <property type="match status" value="1"/>
</dbReference>
<evidence type="ECO:0000256" key="2">
    <source>
        <dbReference type="ARBA" id="ARBA00012513"/>
    </source>
</evidence>
<dbReference type="GO" id="GO:0004674">
    <property type="term" value="F:protein serine/threonine kinase activity"/>
    <property type="evidence" value="ECO:0007669"/>
    <property type="project" value="UniProtKB-KW"/>
</dbReference>
<evidence type="ECO:0000259" key="20">
    <source>
        <dbReference type="PROSITE" id="PS50011"/>
    </source>
</evidence>
<evidence type="ECO:0000313" key="22">
    <source>
        <dbReference type="Proteomes" id="UP000634136"/>
    </source>
</evidence>
<dbReference type="PANTHER" id="PTHR48006:SF62">
    <property type="entry name" value="LEUCINE-RICH REPEAT TRANSMEMBRANE PROTEIN KINASE"/>
    <property type="match status" value="1"/>
</dbReference>
<evidence type="ECO:0000256" key="17">
    <source>
        <dbReference type="ARBA" id="ARBA00048679"/>
    </source>
</evidence>
<evidence type="ECO:0000256" key="11">
    <source>
        <dbReference type="ARBA" id="ARBA00022840"/>
    </source>
</evidence>
<accession>A0A834WZ37</accession>
<dbReference type="AlphaFoldDB" id="A0A834WZ37"/>
<organism evidence="21 22">
    <name type="scientific">Senna tora</name>
    <dbReference type="NCBI Taxonomy" id="362788"/>
    <lineage>
        <taxon>Eukaryota</taxon>
        <taxon>Viridiplantae</taxon>
        <taxon>Streptophyta</taxon>
        <taxon>Embryophyta</taxon>
        <taxon>Tracheophyta</taxon>
        <taxon>Spermatophyta</taxon>
        <taxon>Magnoliopsida</taxon>
        <taxon>eudicotyledons</taxon>
        <taxon>Gunneridae</taxon>
        <taxon>Pentapetalae</taxon>
        <taxon>rosids</taxon>
        <taxon>fabids</taxon>
        <taxon>Fabales</taxon>
        <taxon>Fabaceae</taxon>
        <taxon>Caesalpinioideae</taxon>
        <taxon>Cassia clade</taxon>
        <taxon>Senna</taxon>
    </lineage>
</organism>
<dbReference type="InterPro" id="IPR008271">
    <property type="entry name" value="Ser/Thr_kinase_AS"/>
</dbReference>
<keyword evidence="5" id="KW-0808">Transferase</keyword>
<feature type="transmembrane region" description="Helical" evidence="19">
    <location>
        <begin position="421"/>
        <end position="443"/>
    </location>
</feature>
<dbReference type="Pfam" id="PF07714">
    <property type="entry name" value="PK_Tyr_Ser-Thr"/>
    <property type="match status" value="1"/>
</dbReference>
<dbReference type="InterPro" id="IPR011009">
    <property type="entry name" value="Kinase-like_dom_sf"/>
</dbReference>
<evidence type="ECO:0000256" key="15">
    <source>
        <dbReference type="ARBA" id="ARBA00023180"/>
    </source>
</evidence>
<dbReference type="InterPro" id="IPR051824">
    <property type="entry name" value="LRR_Rcpt-Like_S/T_Kinase"/>
</dbReference>
<dbReference type="GO" id="GO:0005524">
    <property type="term" value="F:ATP binding"/>
    <property type="evidence" value="ECO:0007669"/>
    <property type="project" value="UniProtKB-KW"/>
</dbReference>
<dbReference type="Pfam" id="PF13966">
    <property type="entry name" value="zf-RVT"/>
    <property type="match status" value="1"/>
</dbReference>
<evidence type="ECO:0000256" key="4">
    <source>
        <dbReference type="ARBA" id="ARBA00022553"/>
    </source>
</evidence>
<dbReference type="InterPro" id="IPR021720">
    <property type="entry name" value="Malectin_dom"/>
</dbReference>
<dbReference type="OrthoDB" id="663146at2759"/>
<dbReference type="PROSITE" id="PS00108">
    <property type="entry name" value="PROTEIN_KINASE_ST"/>
    <property type="match status" value="1"/>
</dbReference>
<dbReference type="CDD" id="cd00303">
    <property type="entry name" value="retropepsin_like"/>
    <property type="match status" value="1"/>
</dbReference>
<keyword evidence="3" id="KW-0723">Serine/threonine-protein kinase</keyword>
<keyword evidence="6 19" id="KW-0812">Transmembrane</keyword>
<evidence type="ECO:0000256" key="8">
    <source>
        <dbReference type="ARBA" id="ARBA00022737"/>
    </source>
</evidence>
<dbReference type="InterPro" id="IPR001245">
    <property type="entry name" value="Ser-Thr/Tyr_kinase_cat_dom"/>
</dbReference>
<evidence type="ECO:0000256" key="18">
    <source>
        <dbReference type="SAM" id="MobiDB-lite"/>
    </source>
</evidence>
<dbReference type="Proteomes" id="UP000634136">
    <property type="component" value="Unassembled WGS sequence"/>
</dbReference>
<dbReference type="InterPro" id="IPR000719">
    <property type="entry name" value="Prot_kinase_dom"/>
</dbReference>
<evidence type="ECO:0000256" key="19">
    <source>
        <dbReference type="SAM" id="Phobius"/>
    </source>
</evidence>